<keyword evidence="3" id="KW-1185">Reference proteome</keyword>
<organism evidence="2 3">
    <name type="scientific">Drosophila navojoa</name>
    <name type="common">Fruit fly</name>
    <dbReference type="NCBI Taxonomy" id="7232"/>
    <lineage>
        <taxon>Eukaryota</taxon>
        <taxon>Metazoa</taxon>
        <taxon>Ecdysozoa</taxon>
        <taxon>Arthropoda</taxon>
        <taxon>Hexapoda</taxon>
        <taxon>Insecta</taxon>
        <taxon>Pterygota</taxon>
        <taxon>Neoptera</taxon>
        <taxon>Endopterygota</taxon>
        <taxon>Diptera</taxon>
        <taxon>Brachycera</taxon>
        <taxon>Muscomorpha</taxon>
        <taxon>Ephydroidea</taxon>
        <taxon>Drosophilidae</taxon>
        <taxon>Drosophila</taxon>
    </lineage>
</organism>
<evidence type="ECO:0000313" key="2">
    <source>
        <dbReference type="EMBL" id="TDG38668.1"/>
    </source>
</evidence>
<dbReference type="InterPro" id="IPR000873">
    <property type="entry name" value="AMP-dep_synth/lig_dom"/>
</dbReference>
<protein>
    <recommendedName>
        <fullName evidence="1">AMP-dependent synthetase/ligase domain-containing protein</fullName>
    </recommendedName>
</protein>
<dbReference type="OrthoDB" id="10253869at2759"/>
<name>A0A484AQI7_DRONA</name>
<dbReference type="Proteomes" id="UP000295192">
    <property type="component" value="Unassembled WGS sequence"/>
</dbReference>
<dbReference type="Gene3D" id="3.40.50.980">
    <property type="match status" value="1"/>
</dbReference>
<evidence type="ECO:0000259" key="1">
    <source>
        <dbReference type="Pfam" id="PF00501"/>
    </source>
</evidence>
<evidence type="ECO:0000313" key="3">
    <source>
        <dbReference type="Proteomes" id="UP000295192"/>
    </source>
</evidence>
<dbReference type="STRING" id="7232.A0A484AQI7"/>
<gene>
    <name evidence="2" type="ORF">AWZ03_014911</name>
</gene>
<accession>A0A484AQI7</accession>
<dbReference type="EMBL" id="LSRL02002329">
    <property type="protein sequence ID" value="TDG38668.1"/>
    <property type="molecule type" value="Genomic_DNA"/>
</dbReference>
<dbReference type="Pfam" id="PF00501">
    <property type="entry name" value="AMP-binding"/>
    <property type="match status" value="1"/>
</dbReference>
<feature type="domain" description="AMP-dependent synthetase/ligase" evidence="1">
    <location>
        <begin position="16"/>
        <end position="124"/>
    </location>
</feature>
<proteinExistence type="predicted"/>
<sequence>MYDYDTSAGRIIFNTMKNWPKNVIQISDTDGVTVTCEQALTWAIRIAQFFKKRGLDHTSVIGIAAANTTYVMPLGVACLFNATPFHAISPLFDEETIKFMFAISKPKLIFCDKEQYDKIVEATKGWSPEVYTISEPMEGKPSIQSLLEPTTTEK</sequence>
<reference evidence="2 3" key="1">
    <citation type="journal article" date="2019" name="J. Hered.">
        <title>An Improved Genome Assembly for Drosophila navojoa, the Basal Species in the mojavensis Cluster.</title>
        <authorList>
            <person name="Vanderlinde T."/>
            <person name="Dupim E.G."/>
            <person name="Nazario-Yepiz N.O."/>
            <person name="Carvalho A.B."/>
        </authorList>
    </citation>
    <scope>NUCLEOTIDE SEQUENCE [LARGE SCALE GENOMIC DNA]</scope>
    <source>
        <strain evidence="2">Navoj_Jal97</strain>
        <tissue evidence="2">Whole organism</tissue>
    </source>
</reference>
<feature type="non-terminal residue" evidence="2">
    <location>
        <position position="154"/>
    </location>
</feature>
<dbReference type="AlphaFoldDB" id="A0A484AQI7"/>
<comment type="caution">
    <text evidence="2">The sequence shown here is derived from an EMBL/GenBank/DDBJ whole genome shotgun (WGS) entry which is preliminary data.</text>
</comment>
<dbReference type="OMA" id="THANIFN"/>
<dbReference type="SUPFAM" id="SSF56801">
    <property type="entry name" value="Acetyl-CoA synthetase-like"/>
    <property type="match status" value="1"/>
</dbReference>